<dbReference type="Gene3D" id="3.50.50.60">
    <property type="entry name" value="FAD/NAD(P)-binding domain"/>
    <property type="match status" value="1"/>
</dbReference>
<accession>A0A9D2CPA0</accession>
<dbReference type="SUPFAM" id="SSF51905">
    <property type="entry name" value="FAD/NAD(P)-binding domain"/>
    <property type="match status" value="1"/>
</dbReference>
<reference evidence="1" key="2">
    <citation type="submission" date="2021-04" db="EMBL/GenBank/DDBJ databases">
        <authorList>
            <person name="Gilroy R."/>
        </authorList>
    </citation>
    <scope>NUCLEOTIDE SEQUENCE</scope>
    <source>
        <strain evidence="1">ChiHjej12B11-9195</strain>
    </source>
</reference>
<dbReference type="EMBL" id="DXCN01000037">
    <property type="protein sequence ID" value="HIY94829.1"/>
    <property type="molecule type" value="Genomic_DNA"/>
</dbReference>
<comment type="caution">
    <text evidence="1">The sequence shown here is derived from an EMBL/GenBank/DDBJ whole genome shotgun (WGS) entry which is preliminary data.</text>
</comment>
<sequence>MESMIRQATVIVIGGGQAGLGWTPYARAAKARGALNRRPMFSSIDATGVIEADGSHTDLDAILWATGFKPALAHLDPLGLRNELGAIQMDGTQVAVQPRLHLIGYGPANRRWGLTGLVESRCASSTSY</sequence>
<dbReference type="AlphaFoldDB" id="A0A9D2CPA0"/>
<protein>
    <submittedName>
        <fullName evidence="1">Uncharacterized protein</fullName>
    </submittedName>
</protein>
<evidence type="ECO:0000313" key="1">
    <source>
        <dbReference type="EMBL" id="HIY94829.1"/>
    </source>
</evidence>
<name>A0A9D2CPA0_9MICC</name>
<gene>
    <name evidence="1" type="ORF">H9821_04085</name>
</gene>
<organism evidence="1 2">
    <name type="scientific">Candidatus Rothia avicola</name>
    <dbReference type="NCBI Taxonomy" id="2840478"/>
    <lineage>
        <taxon>Bacteria</taxon>
        <taxon>Bacillati</taxon>
        <taxon>Actinomycetota</taxon>
        <taxon>Actinomycetes</taxon>
        <taxon>Micrococcales</taxon>
        <taxon>Micrococcaceae</taxon>
        <taxon>Rothia</taxon>
    </lineage>
</organism>
<dbReference type="Proteomes" id="UP000824134">
    <property type="component" value="Unassembled WGS sequence"/>
</dbReference>
<dbReference type="InterPro" id="IPR036188">
    <property type="entry name" value="FAD/NAD-bd_sf"/>
</dbReference>
<proteinExistence type="predicted"/>
<reference evidence="1" key="1">
    <citation type="journal article" date="2021" name="PeerJ">
        <title>Extensive microbial diversity within the chicken gut microbiome revealed by metagenomics and culture.</title>
        <authorList>
            <person name="Gilroy R."/>
            <person name="Ravi A."/>
            <person name="Getino M."/>
            <person name="Pursley I."/>
            <person name="Horton D.L."/>
            <person name="Alikhan N.F."/>
            <person name="Baker D."/>
            <person name="Gharbi K."/>
            <person name="Hall N."/>
            <person name="Watson M."/>
            <person name="Adriaenssens E.M."/>
            <person name="Foster-Nyarko E."/>
            <person name="Jarju S."/>
            <person name="Secka A."/>
            <person name="Antonio M."/>
            <person name="Oren A."/>
            <person name="Chaudhuri R.R."/>
            <person name="La Ragione R."/>
            <person name="Hildebrand F."/>
            <person name="Pallen M.J."/>
        </authorList>
    </citation>
    <scope>NUCLEOTIDE SEQUENCE</scope>
    <source>
        <strain evidence="1">ChiHjej12B11-9195</strain>
    </source>
</reference>
<evidence type="ECO:0000313" key="2">
    <source>
        <dbReference type="Proteomes" id="UP000824134"/>
    </source>
</evidence>